<name>A0A4Y9FUQ5_9MICO</name>
<reference evidence="2 3" key="1">
    <citation type="submission" date="2019-03" db="EMBL/GenBank/DDBJ databases">
        <title>Diversity of the mouse oral microbiome.</title>
        <authorList>
            <person name="Joseph S."/>
            <person name="Aduse-Opoku J."/>
            <person name="Curtis M."/>
            <person name="Wade W."/>
            <person name="Hashim A."/>
        </authorList>
    </citation>
    <scope>NUCLEOTIDE SEQUENCE [LARGE SCALE GENOMIC DNA]</scope>
    <source>
        <strain evidence="2 3">P1012</strain>
    </source>
</reference>
<feature type="transmembrane region" description="Helical" evidence="1">
    <location>
        <begin position="12"/>
        <end position="29"/>
    </location>
</feature>
<keyword evidence="1" id="KW-0812">Transmembrane</keyword>
<proteinExistence type="predicted"/>
<gene>
    <name evidence="2" type="ORF">E4U02_07415</name>
</gene>
<organism evidence="2 3">
    <name type="scientific">Microbacterium paludicola</name>
    <dbReference type="NCBI Taxonomy" id="300019"/>
    <lineage>
        <taxon>Bacteria</taxon>
        <taxon>Bacillati</taxon>
        <taxon>Actinomycetota</taxon>
        <taxon>Actinomycetes</taxon>
        <taxon>Micrococcales</taxon>
        <taxon>Microbacteriaceae</taxon>
        <taxon>Microbacterium</taxon>
    </lineage>
</organism>
<evidence type="ECO:0000313" key="2">
    <source>
        <dbReference type="EMBL" id="TFU33038.1"/>
    </source>
</evidence>
<dbReference type="RefSeq" id="WP_135114216.1">
    <property type="nucleotide sequence ID" value="NZ_JADGLL010000014.1"/>
</dbReference>
<feature type="transmembrane region" description="Helical" evidence="1">
    <location>
        <begin position="64"/>
        <end position="81"/>
    </location>
</feature>
<keyword evidence="1" id="KW-0472">Membrane</keyword>
<dbReference type="EMBL" id="SPQB01000014">
    <property type="protein sequence ID" value="TFU33038.1"/>
    <property type="molecule type" value="Genomic_DNA"/>
</dbReference>
<sequence>MRDNDDDLITLFMLLSGAVSSGMFAGMFLEPARDWAVQHGLLALGDAVIVPIVDGVGLGLPQLLILGGGLALLLVLGGTLIHRRLDKKR</sequence>
<evidence type="ECO:0000256" key="1">
    <source>
        <dbReference type="SAM" id="Phobius"/>
    </source>
</evidence>
<comment type="caution">
    <text evidence="2">The sequence shown here is derived from an EMBL/GenBank/DDBJ whole genome shotgun (WGS) entry which is preliminary data.</text>
</comment>
<dbReference type="Proteomes" id="UP000298358">
    <property type="component" value="Unassembled WGS sequence"/>
</dbReference>
<keyword evidence="1" id="KW-1133">Transmembrane helix</keyword>
<accession>A0A4Y9FUQ5</accession>
<evidence type="ECO:0000313" key="3">
    <source>
        <dbReference type="Proteomes" id="UP000298358"/>
    </source>
</evidence>
<keyword evidence="3" id="KW-1185">Reference proteome</keyword>
<dbReference type="OrthoDB" id="5073203at2"/>
<protein>
    <submittedName>
        <fullName evidence="2">Uncharacterized protein</fullName>
    </submittedName>
</protein>
<dbReference type="AlphaFoldDB" id="A0A4Y9FUQ5"/>